<protein>
    <submittedName>
        <fullName evidence="2">2OG-Fe(II) oxygenase</fullName>
    </submittedName>
</protein>
<sequence length="254" mass="29911">MLEHIYGNTVFNFDKFEEYVKKNKAAYQNKNPFSYDSISNLFSDEALNNVINSFPSIKDKRFWDIRNDEGIQVKYRTKWQTELDIPPNILLVVQALQSGRFCRLLSEFTGIKGLMPDYWFGGGGLNQIMKGGQLAIHVDGTWNDDIRMYRRVNVIVFLNKNWKEEYGGYLEFWDKDLTYCVDKIPPVFNNMVLFNTSDLTQHGHPHKLQCPENMSRKSLILYYYTSSRPNNEIIHNKVHRAIFTPFEEIIKKNK</sequence>
<dbReference type="Pfam" id="PF13640">
    <property type="entry name" value="2OG-FeII_Oxy_3"/>
    <property type="match status" value="1"/>
</dbReference>
<dbReference type="Gene3D" id="2.60.120.620">
    <property type="entry name" value="q2cbj1_9rhob like domain"/>
    <property type="match status" value="1"/>
</dbReference>
<evidence type="ECO:0000313" key="2">
    <source>
        <dbReference type="EMBL" id="QIV94859.1"/>
    </source>
</evidence>
<organism evidence="2 3">
    <name type="scientific">Allofrancisella frigidaquae</name>
    <dbReference type="NCBI Taxonomy" id="1085644"/>
    <lineage>
        <taxon>Bacteria</taxon>
        <taxon>Pseudomonadati</taxon>
        <taxon>Pseudomonadota</taxon>
        <taxon>Gammaproteobacteria</taxon>
        <taxon>Thiotrichales</taxon>
        <taxon>Francisellaceae</taxon>
        <taxon>Allofrancisella</taxon>
    </lineage>
</organism>
<dbReference type="PANTHER" id="PTHR12117:SF0">
    <property type="entry name" value="PROLYL 3-HYDROXYLASE OGFOD1"/>
    <property type="match status" value="1"/>
</dbReference>
<name>A0A6M3HUI4_9GAMM</name>
<evidence type="ECO:0000313" key="3">
    <source>
        <dbReference type="Proteomes" id="UP000503320"/>
    </source>
</evidence>
<reference evidence="2 3" key="1">
    <citation type="submission" date="2019-03" db="EMBL/GenBank/DDBJ databases">
        <title>Complete Genome Sequence of Allofrancisella frigidaquae Strain SYSU 10HL1970 Isolated from Water-Cooling Systems in China.</title>
        <authorList>
            <person name="Ohrman C."/>
            <person name="Uneklint I."/>
            <person name="Sjodin A."/>
        </authorList>
    </citation>
    <scope>NUCLEOTIDE SEQUENCE [LARGE SCALE GENOMIC DNA]</scope>
    <source>
        <strain evidence="2 3">SYSU 10HL1970</strain>
    </source>
</reference>
<accession>A0A6M3HUI4</accession>
<dbReference type="EMBL" id="CP038017">
    <property type="protein sequence ID" value="QIV94859.1"/>
    <property type="molecule type" value="Genomic_DNA"/>
</dbReference>
<dbReference type="KEGG" id="afri:E3E15_05650"/>
<dbReference type="PANTHER" id="PTHR12117">
    <property type="entry name" value="HISTONE ACETYLTRANSFERASE COMPLEX"/>
    <property type="match status" value="1"/>
</dbReference>
<dbReference type="RefSeq" id="WP_172106928.1">
    <property type="nucleotide sequence ID" value="NZ_CP038017.1"/>
</dbReference>
<gene>
    <name evidence="2" type="ORF">E3E15_05650</name>
</gene>
<feature type="domain" description="Prolyl 4-hydroxylase alpha subunit Fe(2+) 2OG dioxygenase" evidence="1">
    <location>
        <begin position="126"/>
        <end position="224"/>
    </location>
</feature>
<dbReference type="InterPro" id="IPR044862">
    <property type="entry name" value="Pro_4_hyd_alph_FE2OG_OXY"/>
</dbReference>
<evidence type="ECO:0000259" key="1">
    <source>
        <dbReference type="Pfam" id="PF13640"/>
    </source>
</evidence>
<dbReference type="AlphaFoldDB" id="A0A6M3HUI4"/>
<keyword evidence="3" id="KW-1185">Reference proteome</keyword>
<dbReference type="Proteomes" id="UP000503320">
    <property type="component" value="Chromosome"/>
</dbReference>
<dbReference type="InterPro" id="IPR051842">
    <property type="entry name" value="uS12_prolyl_hydroxylase"/>
</dbReference>
<proteinExistence type="predicted"/>